<feature type="chain" id="PRO_5015869793" evidence="1">
    <location>
        <begin position="22"/>
        <end position="610"/>
    </location>
</feature>
<name>A0A2V5H7R8_ASPV1</name>
<proteinExistence type="predicted"/>
<dbReference type="Proteomes" id="UP000249829">
    <property type="component" value="Unassembled WGS sequence"/>
</dbReference>
<dbReference type="Pfam" id="PF00144">
    <property type="entry name" value="Beta-lactamase"/>
    <property type="match status" value="1"/>
</dbReference>
<accession>A0A2V5H7R8</accession>
<dbReference type="STRING" id="1450538.A0A2V5H7R8"/>
<reference evidence="4 5" key="1">
    <citation type="submission" date="2018-02" db="EMBL/GenBank/DDBJ databases">
        <title>The genomes of Aspergillus section Nigri reveals drivers in fungal speciation.</title>
        <authorList>
            <consortium name="DOE Joint Genome Institute"/>
            <person name="Vesth T.C."/>
            <person name="Nybo J."/>
            <person name="Theobald S."/>
            <person name="Brandl J."/>
            <person name="Frisvad J.C."/>
            <person name="Nielsen K.F."/>
            <person name="Lyhne E.K."/>
            <person name="Kogle M.E."/>
            <person name="Kuo A."/>
            <person name="Riley R."/>
            <person name="Clum A."/>
            <person name="Nolan M."/>
            <person name="Lipzen A."/>
            <person name="Salamov A."/>
            <person name="Henrissat B."/>
            <person name="Wiebenga A."/>
            <person name="De vries R.P."/>
            <person name="Grigoriev I.V."/>
            <person name="Mortensen U.H."/>
            <person name="Andersen M.R."/>
            <person name="Baker S.E."/>
        </authorList>
    </citation>
    <scope>NUCLEOTIDE SEQUENCE [LARGE SCALE GENOMIC DNA]</scope>
    <source>
        <strain evidence="4 5">CBS 115571</strain>
    </source>
</reference>
<feature type="signal peptide" evidence="1">
    <location>
        <begin position="1"/>
        <end position="21"/>
    </location>
</feature>
<evidence type="ECO:0000256" key="1">
    <source>
        <dbReference type="SAM" id="SignalP"/>
    </source>
</evidence>
<evidence type="ECO:0000259" key="3">
    <source>
        <dbReference type="Pfam" id="PF26335"/>
    </source>
</evidence>
<dbReference type="EMBL" id="KZ825133">
    <property type="protein sequence ID" value="PYI19611.1"/>
    <property type="molecule type" value="Genomic_DNA"/>
</dbReference>
<sequence length="610" mass="65656">MMRQSSQSVILLSTLALVATADRLGPIYPAPTDLSSPKSLVRAVWENLTTTIDDYLTHPSKNGSTTLLGIENITFSAGLFSVHDPEAKKLQYHWTSPEIAESTNGTRKVDGDSIFRIASVSKLFTTYAGMLSLAEDEWNLPLSEIYPGFAKYAAEAADAPAWHINWDEITPWALASQSSGIPTQGGPLMDLLWEYVTGQSLISPITAYGLPPENTSSLGPCYGSLEEALELCDGTNVIDAMGSRPPTFKPWWTPMYSDANFEMLALMISNITGKSISDIYQAKIFDSLNLSSTFSSPPTSNVTQARAVVAGPAAAGFYLEIPFTTPSGGIYSTTNDLATFGVSILNHTLLSETTKRKWMKPQTHTASLTASIGAPWEIVRVVSPTTGRVTDIYTKLGDSGYYGGIVALIPDYDAGFSILAASTSDQRSALTNVILDYITLSVLPALEAQAALEAAQNLVGTYVSEDPSLNSSVTIAVDNSVGSSSYFHGLRLTRWISNNTDLLASPYLSGYKPRLLLSIPKSTPRGVAGEVAFQVSRFPQTYSYFASNAADLGVIGPFTGQYNTNLDFWSTDTIYYGTRGLGTFVFTVDGDGEASAVSPTAARIKLRRTT</sequence>
<feature type="domain" description="Beta-lactamase-related" evidence="2">
    <location>
        <begin position="103"/>
        <end position="425"/>
    </location>
</feature>
<dbReference type="PANTHER" id="PTHR22935:SF97">
    <property type="entry name" value="BETA-LACTAMASE-RELATED DOMAIN-CONTAINING PROTEIN"/>
    <property type="match status" value="1"/>
</dbReference>
<dbReference type="InterPro" id="IPR001466">
    <property type="entry name" value="Beta-lactam-related"/>
</dbReference>
<evidence type="ECO:0000313" key="5">
    <source>
        <dbReference type="Proteomes" id="UP000249829"/>
    </source>
</evidence>
<dbReference type="AlphaFoldDB" id="A0A2V5H7R8"/>
<feature type="domain" description="Beta-lactamase-like ARB-00930-like C-terminal" evidence="3">
    <location>
        <begin position="450"/>
        <end position="609"/>
    </location>
</feature>
<dbReference type="InterPro" id="IPR051478">
    <property type="entry name" value="Beta-lactamase-like_AB/R"/>
</dbReference>
<organism evidence="4 5">
    <name type="scientific">Aspergillus violaceofuscus (strain CBS 115571)</name>
    <dbReference type="NCBI Taxonomy" id="1450538"/>
    <lineage>
        <taxon>Eukaryota</taxon>
        <taxon>Fungi</taxon>
        <taxon>Dikarya</taxon>
        <taxon>Ascomycota</taxon>
        <taxon>Pezizomycotina</taxon>
        <taxon>Eurotiomycetes</taxon>
        <taxon>Eurotiomycetidae</taxon>
        <taxon>Eurotiales</taxon>
        <taxon>Aspergillaceae</taxon>
        <taxon>Aspergillus</taxon>
    </lineage>
</organism>
<dbReference type="InterPro" id="IPR012338">
    <property type="entry name" value="Beta-lactam/transpept-like"/>
</dbReference>
<evidence type="ECO:0000259" key="2">
    <source>
        <dbReference type="Pfam" id="PF00144"/>
    </source>
</evidence>
<dbReference type="Gene3D" id="3.40.710.10">
    <property type="entry name" value="DD-peptidase/beta-lactamase superfamily"/>
    <property type="match status" value="1"/>
</dbReference>
<evidence type="ECO:0000313" key="4">
    <source>
        <dbReference type="EMBL" id="PYI19611.1"/>
    </source>
</evidence>
<protein>
    <submittedName>
        <fullName evidence="4">Beta-lactamase/transpeptidase-like protein</fullName>
    </submittedName>
</protein>
<keyword evidence="5" id="KW-1185">Reference proteome</keyword>
<dbReference type="Pfam" id="PF26335">
    <property type="entry name" value="ARB_00930_C"/>
    <property type="match status" value="1"/>
</dbReference>
<dbReference type="InterPro" id="IPR058664">
    <property type="entry name" value="ARB_00930-like_C"/>
</dbReference>
<dbReference type="OMA" id="WEIYRYV"/>
<dbReference type="PANTHER" id="PTHR22935">
    <property type="entry name" value="PENICILLIN-BINDING PROTEIN"/>
    <property type="match status" value="1"/>
</dbReference>
<gene>
    <name evidence="4" type="ORF">BO99DRAFT_402598</name>
</gene>
<keyword evidence="1" id="KW-0732">Signal</keyword>
<dbReference type="SUPFAM" id="SSF56601">
    <property type="entry name" value="beta-lactamase/transpeptidase-like"/>
    <property type="match status" value="1"/>
</dbReference>